<comment type="caution">
    <text evidence="2">The sequence shown here is derived from an EMBL/GenBank/DDBJ whole genome shotgun (WGS) entry which is preliminary data.</text>
</comment>
<reference evidence="2 3" key="1">
    <citation type="submission" date="2014-05" db="EMBL/GenBank/DDBJ databases">
        <title>Complete genome sequence of the Streptomyces mutabilis TRM45540.</title>
        <authorList>
            <person name="Luo X."/>
            <person name="Zhang L."/>
        </authorList>
    </citation>
    <scope>NUCLEOTIDE SEQUENCE [LARGE SCALE GENOMIC DNA]</scope>
    <source>
        <strain evidence="2 3">TRM45540</strain>
    </source>
</reference>
<name>A0A086MSU5_9ACTN</name>
<keyword evidence="3" id="KW-1185">Reference proteome</keyword>
<feature type="compositionally biased region" description="Pro residues" evidence="1">
    <location>
        <begin position="10"/>
        <end position="24"/>
    </location>
</feature>
<evidence type="ECO:0000313" key="3">
    <source>
        <dbReference type="Proteomes" id="UP000029095"/>
    </source>
</evidence>
<protein>
    <submittedName>
        <fullName evidence="2">Uncharacterized protein</fullName>
    </submittedName>
</protein>
<sequence length="68" mass="7406">MPERAEPAAPDGPTPRTKVPPRPSTPAETRTPLITVAESAFRLLDEAVRIHGKDFGKLRMLRVLTGTS</sequence>
<feature type="region of interest" description="Disordered" evidence="1">
    <location>
        <begin position="1"/>
        <end position="31"/>
    </location>
</feature>
<gene>
    <name evidence="2" type="ORF">FM21_30865</name>
</gene>
<evidence type="ECO:0000313" key="2">
    <source>
        <dbReference type="EMBL" id="KFG71963.1"/>
    </source>
</evidence>
<dbReference type="RefSeq" id="WP_043383941.1">
    <property type="nucleotide sequence ID" value="NZ_KN039948.1"/>
</dbReference>
<evidence type="ECO:0000256" key="1">
    <source>
        <dbReference type="SAM" id="MobiDB-lite"/>
    </source>
</evidence>
<dbReference type="EMBL" id="JNFQ01000004">
    <property type="protein sequence ID" value="KFG71963.1"/>
    <property type="molecule type" value="Genomic_DNA"/>
</dbReference>
<proteinExistence type="predicted"/>
<dbReference type="Proteomes" id="UP000029095">
    <property type="component" value="Unassembled WGS sequence"/>
</dbReference>
<dbReference type="STRING" id="1915400.FM21_30865"/>
<dbReference type="HOGENOM" id="CLU_2792276_0_0_11"/>
<organism evidence="2 3">
    <name type="scientific">Streptomyces mutabilis</name>
    <dbReference type="NCBI Taxonomy" id="67332"/>
    <lineage>
        <taxon>Bacteria</taxon>
        <taxon>Bacillati</taxon>
        <taxon>Actinomycetota</taxon>
        <taxon>Actinomycetes</taxon>
        <taxon>Kitasatosporales</taxon>
        <taxon>Streptomycetaceae</taxon>
        <taxon>Streptomyces</taxon>
    </lineage>
</organism>
<accession>A0A086MSU5</accession>
<dbReference type="AlphaFoldDB" id="A0A086MSU5"/>